<dbReference type="GO" id="GO:0006285">
    <property type="term" value="P:base-excision repair, AP site formation"/>
    <property type="evidence" value="ECO:0007669"/>
    <property type="project" value="TreeGrafter"/>
</dbReference>
<evidence type="ECO:0000256" key="3">
    <source>
        <dbReference type="ARBA" id="ARBA00012000"/>
    </source>
</evidence>
<keyword evidence="4" id="KW-0227">DNA damage</keyword>
<dbReference type="Gene3D" id="1.10.1670.40">
    <property type="match status" value="1"/>
</dbReference>
<comment type="similarity">
    <text evidence="2">Belongs to the alkylbase DNA glycosidase AlkA family.</text>
</comment>
<dbReference type="SUPFAM" id="SSF48150">
    <property type="entry name" value="DNA-glycosylase"/>
    <property type="match status" value="1"/>
</dbReference>
<dbReference type="GO" id="GO:0006307">
    <property type="term" value="P:DNA alkylation repair"/>
    <property type="evidence" value="ECO:0007669"/>
    <property type="project" value="TreeGrafter"/>
</dbReference>
<evidence type="ECO:0000256" key="2">
    <source>
        <dbReference type="ARBA" id="ARBA00010817"/>
    </source>
</evidence>
<dbReference type="InterPro" id="IPR011257">
    <property type="entry name" value="DNA_glycosylase"/>
</dbReference>
<evidence type="ECO:0000313" key="8">
    <source>
        <dbReference type="Proteomes" id="UP000231056"/>
    </source>
</evidence>
<keyword evidence="5" id="KW-0234">DNA repair</keyword>
<evidence type="ECO:0000259" key="6">
    <source>
        <dbReference type="SMART" id="SM00478"/>
    </source>
</evidence>
<dbReference type="SMART" id="SM00478">
    <property type="entry name" value="ENDO3c"/>
    <property type="match status" value="1"/>
</dbReference>
<sequence>MNTGKILEHFSRKDPVIYTVMKTMDFSKWIGKKKTTRLEYFRSLCRQIISQQLSGKAADTIQTRFEELFPEKNITPETLLKIEDQTLRDAGMSWAKVSYVKNIATEILGNRIRWSDFEKFNDENIICELIKIKGIGRWTAEMFLMFTLGREDIFSHGDLGLKRGIERLYHLKNPSPKKIETITSIWKPYRSYGSISLWQSLEK</sequence>
<dbReference type="CDD" id="cd00056">
    <property type="entry name" value="ENDO3c"/>
    <property type="match status" value="1"/>
</dbReference>
<dbReference type="EMBL" id="PCVM01000020">
    <property type="protein sequence ID" value="PIQ73719.1"/>
    <property type="molecule type" value="Genomic_DNA"/>
</dbReference>
<comment type="catalytic activity">
    <reaction evidence="1">
        <text>Hydrolysis of alkylated DNA, releasing 3-methyladenine, 3-methylguanine, 7-methylguanine and 7-methyladenine.</text>
        <dbReference type="EC" id="3.2.2.21"/>
    </reaction>
</comment>
<organism evidence="7 8">
    <name type="scientific">Candidatus Roizmanbacteria bacterium CG11_big_fil_rev_8_21_14_0_20_36_8</name>
    <dbReference type="NCBI Taxonomy" id="1974856"/>
    <lineage>
        <taxon>Bacteria</taxon>
        <taxon>Candidatus Roizmaniibacteriota</taxon>
    </lineage>
</organism>
<dbReference type="Gene3D" id="1.10.340.30">
    <property type="entry name" value="Hypothetical protein, domain 2"/>
    <property type="match status" value="1"/>
</dbReference>
<protein>
    <recommendedName>
        <fullName evidence="3">DNA-3-methyladenine glycosylase II</fullName>
        <ecNumber evidence="3">3.2.2.21</ecNumber>
    </recommendedName>
</protein>
<dbReference type="GO" id="GO:0005737">
    <property type="term" value="C:cytoplasm"/>
    <property type="evidence" value="ECO:0007669"/>
    <property type="project" value="TreeGrafter"/>
</dbReference>
<comment type="caution">
    <text evidence="7">The sequence shown here is derived from an EMBL/GenBank/DDBJ whole genome shotgun (WGS) entry which is preliminary data.</text>
</comment>
<proteinExistence type="inferred from homology"/>
<dbReference type="PANTHER" id="PTHR43003:SF5">
    <property type="entry name" value="DNA-3-METHYLADENINE GLYCOSYLASE"/>
    <property type="match status" value="1"/>
</dbReference>
<dbReference type="PANTHER" id="PTHR43003">
    <property type="entry name" value="DNA-3-METHYLADENINE GLYCOSYLASE"/>
    <property type="match status" value="1"/>
</dbReference>
<dbReference type="InterPro" id="IPR051912">
    <property type="entry name" value="Alkylbase_DNA_Glycosylase/TA"/>
</dbReference>
<dbReference type="FunFam" id="1.10.340.30:FF:000004">
    <property type="entry name" value="DNA-3-methyladenine glycosylase II"/>
    <property type="match status" value="1"/>
</dbReference>
<evidence type="ECO:0000256" key="4">
    <source>
        <dbReference type="ARBA" id="ARBA00022763"/>
    </source>
</evidence>
<dbReference type="GO" id="GO:0008725">
    <property type="term" value="F:DNA-3-methyladenine glycosylase activity"/>
    <property type="evidence" value="ECO:0007669"/>
    <property type="project" value="TreeGrafter"/>
</dbReference>
<name>A0A2M6IUW6_9BACT</name>
<dbReference type="GO" id="GO:0032131">
    <property type="term" value="F:alkylated DNA binding"/>
    <property type="evidence" value="ECO:0007669"/>
    <property type="project" value="TreeGrafter"/>
</dbReference>
<dbReference type="InterPro" id="IPR003265">
    <property type="entry name" value="HhH-GPD_domain"/>
</dbReference>
<dbReference type="Pfam" id="PF00730">
    <property type="entry name" value="HhH-GPD"/>
    <property type="match status" value="1"/>
</dbReference>
<dbReference type="AlphaFoldDB" id="A0A2M6IUW6"/>
<evidence type="ECO:0000256" key="5">
    <source>
        <dbReference type="ARBA" id="ARBA00023204"/>
    </source>
</evidence>
<dbReference type="GO" id="GO:0032993">
    <property type="term" value="C:protein-DNA complex"/>
    <property type="evidence" value="ECO:0007669"/>
    <property type="project" value="TreeGrafter"/>
</dbReference>
<evidence type="ECO:0000256" key="1">
    <source>
        <dbReference type="ARBA" id="ARBA00000086"/>
    </source>
</evidence>
<dbReference type="EC" id="3.2.2.21" evidence="3"/>
<accession>A0A2M6IUW6</accession>
<feature type="domain" description="HhH-GPD" evidence="6">
    <location>
        <begin position="49"/>
        <end position="201"/>
    </location>
</feature>
<dbReference type="GO" id="GO:0043916">
    <property type="term" value="F:DNA-7-methylguanine glycosylase activity"/>
    <property type="evidence" value="ECO:0007669"/>
    <property type="project" value="TreeGrafter"/>
</dbReference>
<dbReference type="Proteomes" id="UP000231056">
    <property type="component" value="Unassembled WGS sequence"/>
</dbReference>
<reference evidence="7 8" key="1">
    <citation type="submission" date="2017-09" db="EMBL/GenBank/DDBJ databases">
        <title>Depth-based differentiation of microbial function through sediment-hosted aquifers and enrichment of novel symbionts in the deep terrestrial subsurface.</title>
        <authorList>
            <person name="Probst A.J."/>
            <person name="Ladd B."/>
            <person name="Jarett J.K."/>
            <person name="Geller-Mcgrath D.E."/>
            <person name="Sieber C.M."/>
            <person name="Emerson J.B."/>
            <person name="Anantharaman K."/>
            <person name="Thomas B.C."/>
            <person name="Malmstrom R."/>
            <person name="Stieglmeier M."/>
            <person name="Klingl A."/>
            <person name="Woyke T."/>
            <person name="Ryan C.M."/>
            <person name="Banfield J.F."/>
        </authorList>
    </citation>
    <scope>NUCLEOTIDE SEQUENCE [LARGE SCALE GENOMIC DNA]</scope>
    <source>
        <strain evidence="7">CG11_big_fil_rev_8_21_14_0_20_36_8</strain>
    </source>
</reference>
<evidence type="ECO:0000313" key="7">
    <source>
        <dbReference type="EMBL" id="PIQ73719.1"/>
    </source>
</evidence>
<gene>
    <name evidence="7" type="ORF">COV58_00970</name>
</gene>